<dbReference type="InterPro" id="IPR001173">
    <property type="entry name" value="Glyco_trans_2-like"/>
</dbReference>
<dbReference type="Proteomes" id="UP000219514">
    <property type="component" value="Unassembled WGS sequence"/>
</dbReference>
<dbReference type="OrthoDB" id="9806525at2"/>
<dbReference type="Pfam" id="PF00535">
    <property type="entry name" value="Glycos_transf_2"/>
    <property type="match status" value="1"/>
</dbReference>
<dbReference type="Gene3D" id="3.90.550.10">
    <property type="entry name" value="Spore Coat Polysaccharide Biosynthesis Protein SpsA, Chain A"/>
    <property type="match status" value="1"/>
</dbReference>
<keyword evidence="1" id="KW-0732">Signal</keyword>
<reference evidence="3 4" key="1">
    <citation type="submission" date="2017-09" db="EMBL/GenBank/DDBJ databases">
        <authorList>
            <person name="Ehlers B."/>
            <person name="Leendertz F.H."/>
        </authorList>
    </citation>
    <scope>NUCLEOTIDE SEQUENCE [LARGE SCALE GENOMIC DNA]</scope>
    <source>
        <strain evidence="3 4">DSM 46844</strain>
    </source>
</reference>
<dbReference type="PANTHER" id="PTHR43646">
    <property type="entry name" value="GLYCOSYLTRANSFERASE"/>
    <property type="match status" value="1"/>
</dbReference>
<evidence type="ECO:0000313" key="3">
    <source>
        <dbReference type="EMBL" id="SNX95019.1"/>
    </source>
</evidence>
<feature type="domain" description="Glycosyltransferase 2-like" evidence="2">
    <location>
        <begin position="42"/>
        <end position="171"/>
    </location>
</feature>
<gene>
    <name evidence="3" type="ORF">SAMN06893097_101822</name>
</gene>
<dbReference type="AlphaFoldDB" id="A0A285E7C0"/>
<dbReference type="InterPro" id="IPR029044">
    <property type="entry name" value="Nucleotide-diphossugar_trans"/>
</dbReference>
<evidence type="ECO:0000313" key="4">
    <source>
        <dbReference type="Proteomes" id="UP000219514"/>
    </source>
</evidence>
<accession>A0A285E7C0</accession>
<dbReference type="PANTHER" id="PTHR43646:SF3">
    <property type="entry name" value="SLR1566 PROTEIN"/>
    <property type="match status" value="1"/>
</dbReference>
<dbReference type="RefSeq" id="WP_097204557.1">
    <property type="nucleotide sequence ID" value="NZ_JACHXB010000001.1"/>
</dbReference>
<dbReference type="SUPFAM" id="SSF53448">
    <property type="entry name" value="Nucleotide-diphospho-sugar transferases"/>
    <property type="match status" value="1"/>
</dbReference>
<feature type="chain" id="PRO_5013012782" evidence="1">
    <location>
        <begin position="25"/>
        <end position="384"/>
    </location>
</feature>
<feature type="signal peptide" evidence="1">
    <location>
        <begin position="1"/>
        <end position="24"/>
    </location>
</feature>
<evidence type="ECO:0000256" key="1">
    <source>
        <dbReference type="SAM" id="SignalP"/>
    </source>
</evidence>
<evidence type="ECO:0000259" key="2">
    <source>
        <dbReference type="Pfam" id="PF00535"/>
    </source>
</evidence>
<name>A0A285E7C0_9ACTN</name>
<keyword evidence="3" id="KW-0808">Transferase</keyword>
<protein>
    <submittedName>
        <fullName evidence="3">Glycosyl transferase family 2</fullName>
    </submittedName>
</protein>
<sequence>MSSRLLRVLSGAAVAGALHTAVNAALLRRPPERPPPVRRPVTVVLPVRDEEAQVGDCLAAVLAQEALPDLRVVVVDDGSTDGTAAAVRAVADPRVRLVTAPEPPPGWLGKPHACTVGVTSADGRPGDAADDGVLVFVDADVRLFPDAVAGAVALLDRHGLDLVSPWPRPVTGTLAERLVQPLGPWLWMTTLPVRLAERSARPSLTAANGQFLVVTRAGYAAAGGHGAVRGEVIEDVALARAVKRTGGRAVPVDGSRLAACRMYSGWRELRAGYAKSLWASVGGSPAASVAVAAALSAVEVLPAVAALRGSRAGLAGYAAGVAGRAVSAAVTGSRVWPDSLAHPLSVLLFDVLLADSVTGRRRGTLSWRGRPVGATRPARETMSR</sequence>
<organism evidence="3 4">
    <name type="scientific">Geodermatophilus sabuli</name>
    <dbReference type="NCBI Taxonomy" id="1564158"/>
    <lineage>
        <taxon>Bacteria</taxon>
        <taxon>Bacillati</taxon>
        <taxon>Actinomycetota</taxon>
        <taxon>Actinomycetes</taxon>
        <taxon>Geodermatophilales</taxon>
        <taxon>Geodermatophilaceae</taxon>
        <taxon>Geodermatophilus</taxon>
    </lineage>
</organism>
<dbReference type="EMBL" id="OBDO01000001">
    <property type="protein sequence ID" value="SNX95019.1"/>
    <property type="molecule type" value="Genomic_DNA"/>
</dbReference>
<proteinExistence type="predicted"/>
<dbReference type="CDD" id="cd00761">
    <property type="entry name" value="Glyco_tranf_GTA_type"/>
    <property type="match status" value="1"/>
</dbReference>
<dbReference type="GO" id="GO:0016740">
    <property type="term" value="F:transferase activity"/>
    <property type="evidence" value="ECO:0007669"/>
    <property type="project" value="UniProtKB-KW"/>
</dbReference>
<keyword evidence="4" id="KW-1185">Reference proteome</keyword>